<organism evidence="5 6">
    <name type="scientific">Thalassotalea insulae</name>
    <dbReference type="NCBI Taxonomy" id="2056778"/>
    <lineage>
        <taxon>Bacteria</taxon>
        <taxon>Pseudomonadati</taxon>
        <taxon>Pseudomonadota</taxon>
        <taxon>Gammaproteobacteria</taxon>
        <taxon>Alteromonadales</taxon>
        <taxon>Colwelliaceae</taxon>
        <taxon>Thalassotalea</taxon>
    </lineage>
</organism>
<evidence type="ECO:0000259" key="4">
    <source>
        <dbReference type="PROSITE" id="PS50887"/>
    </source>
</evidence>
<evidence type="ECO:0000313" key="5">
    <source>
        <dbReference type="EMBL" id="GLX79054.1"/>
    </source>
</evidence>
<dbReference type="InterPro" id="IPR000160">
    <property type="entry name" value="GGDEF_dom"/>
</dbReference>
<dbReference type="NCBIfam" id="TIGR00254">
    <property type="entry name" value="GGDEF"/>
    <property type="match status" value="1"/>
</dbReference>
<keyword evidence="3" id="KW-0472">Membrane</keyword>
<dbReference type="Gene3D" id="6.10.340.10">
    <property type="match status" value="1"/>
</dbReference>
<keyword evidence="3" id="KW-0812">Transmembrane</keyword>
<dbReference type="Gene3D" id="3.30.70.270">
    <property type="match status" value="1"/>
</dbReference>
<dbReference type="InterPro" id="IPR050469">
    <property type="entry name" value="Diguanylate_Cyclase"/>
</dbReference>
<name>A0ABQ6GUN1_9GAMM</name>
<sequence length="425" mass="48981">MTIFQKMIAVPVLALFLFSTFLVYSYYEYQQTSGKIEEIRDHYLPLLEAANDNNHLFNEIRSNFKDAVLAGEPLWLPVTEQHQAKITDNFALLQQNPHLVDLKQLEQLQQSFNLYYDNAYTLAKTIISNEERLIAEAQLVQDVEFYHNAANQQFTELKHAIQDGFRQTVDETNQVMNQLLFFGATMAIAIMLFLFIVTLVVSLSTRRSVYQVIERMKSFALGNTDFSQRLHRKNKDELGYLIYWFNKLSDKLEQDYLLLETVSITDKLTQLNNRSRTDHYLPQALEDVTANNQQLALVILDIDHFKQVNDNYGHLVGDNVLQEFAKILKITAREHDFIARWGGEEFIIAISNTDSDSVQQHANKIRIKVEQHQFPEVGQITASFGIALSHPNDNVSSILKRADDCLYQAKKQGRNRVVIEQNSAG</sequence>
<dbReference type="PANTHER" id="PTHR45138">
    <property type="entry name" value="REGULATORY COMPONENTS OF SENSORY TRANSDUCTION SYSTEM"/>
    <property type="match status" value="1"/>
</dbReference>
<protein>
    <recommendedName>
        <fullName evidence="1">diguanylate cyclase</fullName>
        <ecNumber evidence="1">2.7.7.65</ecNumber>
    </recommendedName>
</protein>
<evidence type="ECO:0000256" key="1">
    <source>
        <dbReference type="ARBA" id="ARBA00012528"/>
    </source>
</evidence>
<gene>
    <name evidence="5" type="ORF">tinsulaeT_23940</name>
</gene>
<accession>A0ABQ6GUN1</accession>
<evidence type="ECO:0000256" key="2">
    <source>
        <dbReference type="ARBA" id="ARBA00034247"/>
    </source>
</evidence>
<dbReference type="RefSeq" id="WP_284244944.1">
    <property type="nucleotide sequence ID" value="NZ_BSST01000001.1"/>
</dbReference>
<evidence type="ECO:0000256" key="3">
    <source>
        <dbReference type="SAM" id="Phobius"/>
    </source>
</evidence>
<dbReference type="SMART" id="SM00267">
    <property type="entry name" value="GGDEF"/>
    <property type="match status" value="1"/>
</dbReference>
<feature type="transmembrane region" description="Helical" evidence="3">
    <location>
        <begin position="179"/>
        <end position="201"/>
    </location>
</feature>
<evidence type="ECO:0000313" key="6">
    <source>
        <dbReference type="Proteomes" id="UP001157186"/>
    </source>
</evidence>
<dbReference type="EC" id="2.7.7.65" evidence="1"/>
<dbReference type="PANTHER" id="PTHR45138:SF9">
    <property type="entry name" value="DIGUANYLATE CYCLASE DGCM-RELATED"/>
    <property type="match status" value="1"/>
</dbReference>
<dbReference type="EMBL" id="BSST01000001">
    <property type="protein sequence ID" value="GLX79054.1"/>
    <property type="molecule type" value="Genomic_DNA"/>
</dbReference>
<dbReference type="PROSITE" id="PS50887">
    <property type="entry name" value="GGDEF"/>
    <property type="match status" value="1"/>
</dbReference>
<keyword evidence="3" id="KW-1133">Transmembrane helix</keyword>
<comment type="catalytic activity">
    <reaction evidence="2">
        <text>2 GTP = 3',3'-c-di-GMP + 2 diphosphate</text>
        <dbReference type="Rhea" id="RHEA:24898"/>
        <dbReference type="ChEBI" id="CHEBI:33019"/>
        <dbReference type="ChEBI" id="CHEBI:37565"/>
        <dbReference type="ChEBI" id="CHEBI:58805"/>
        <dbReference type="EC" id="2.7.7.65"/>
    </reaction>
</comment>
<dbReference type="CDD" id="cd01949">
    <property type="entry name" value="GGDEF"/>
    <property type="match status" value="1"/>
</dbReference>
<dbReference type="Proteomes" id="UP001157186">
    <property type="component" value="Unassembled WGS sequence"/>
</dbReference>
<dbReference type="InterPro" id="IPR029787">
    <property type="entry name" value="Nucleotide_cyclase"/>
</dbReference>
<keyword evidence="6" id="KW-1185">Reference proteome</keyword>
<dbReference type="SUPFAM" id="SSF55073">
    <property type="entry name" value="Nucleotide cyclase"/>
    <property type="match status" value="1"/>
</dbReference>
<reference evidence="5 6" key="1">
    <citation type="submission" date="2023-03" db="EMBL/GenBank/DDBJ databases">
        <title>Draft genome sequence of Thalassotalea insulae KCTC 62186T.</title>
        <authorList>
            <person name="Sawabe T."/>
        </authorList>
    </citation>
    <scope>NUCLEOTIDE SEQUENCE [LARGE SCALE GENOMIC DNA]</scope>
    <source>
        <strain evidence="5 6">KCTC 62186</strain>
    </source>
</reference>
<feature type="transmembrane region" description="Helical" evidence="3">
    <location>
        <begin position="7"/>
        <end position="27"/>
    </location>
</feature>
<dbReference type="InterPro" id="IPR043128">
    <property type="entry name" value="Rev_trsase/Diguanyl_cyclase"/>
</dbReference>
<proteinExistence type="predicted"/>
<dbReference type="Pfam" id="PF00990">
    <property type="entry name" value="GGDEF"/>
    <property type="match status" value="1"/>
</dbReference>
<dbReference type="CDD" id="cd06225">
    <property type="entry name" value="HAMP"/>
    <property type="match status" value="1"/>
</dbReference>
<feature type="domain" description="GGDEF" evidence="4">
    <location>
        <begin position="293"/>
        <end position="422"/>
    </location>
</feature>
<comment type="caution">
    <text evidence="5">The sequence shown here is derived from an EMBL/GenBank/DDBJ whole genome shotgun (WGS) entry which is preliminary data.</text>
</comment>